<dbReference type="Proteomes" id="UP001610432">
    <property type="component" value="Unassembled WGS sequence"/>
</dbReference>
<accession>A0ABR4LES3</accession>
<dbReference type="EMBL" id="JBFXLQ010000057">
    <property type="protein sequence ID" value="KAL2863047.1"/>
    <property type="molecule type" value="Genomic_DNA"/>
</dbReference>
<evidence type="ECO:0000313" key="2">
    <source>
        <dbReference type="Proteomes" id="UP001610432"/>
    </source>
</evidence>
<dbReference type="RefSeq" id="XP_070882026.1">
    <property type="nucleotide sequence ID" value="XM_071026477.1"/>
</dbReference>
<organism evidence="1 2">
    <name type="scientific">Aspergillus lucknowensis</name>
    <dbReference type="NCBI Taxonomy" id="176173"/>
    <lineage>
        <taxon>Eukaryota</taxon>
        <taxon>Fungi</taxon>
        <taxon>Dikarya</taxon>
        <taxon>Ascomycota</taxon>
        <taxon>Pezizomycotina</taxon>
        <taxon>Eurotiomycetes</taxon>
        <taxon>Eurotiomycetidae</taxon>
        <taxon>Eurotiales</taxon>
        <taxon>Aspergillaceae</taxon>
        <taxon>Aspergillus</taxon>
        <taxon>Aspergillus subgen. Nidulantes</taxon>
    </lineage>
</organism>
<dbReference type="GeneID" id="98141549"/>
<name>A0ABR4LES3_9EURO</name>
<protein>
    <submittedName>
        <fullName evidence="1">Uncharacterized protein</fullName>
    </submittedName>
</protein>
<gene>
    <name evidence="1" type="ORF">BJX67DRAFT_268738</name>
</gene>
<reference evidence="1 2" key="1">
    <citation type="submission" date="2024-07" db="EMBL/GenBank/DDBJ databases">
        <title>Section-level genome sequencing and comparative genomics of Aspergillus sections Usti and Cavernicolus.</title>
        <authorList>
            <consortium name="Lawrence Berkeley National Laboratory"/>
            <person name="Nybo J.L."/>
            <person name="Vesth T.C."/>
            <person name="Theobald S."/>
            <person name="Frisvad J.C."/>
            <person name="Larsen T.O."/>
            <person name="Kjaerboelling I."/>
            <person name="Rothschild-Mancinelli K."/>
            <person name="Lyhne E.K."/>
            <person name="Kogle M.E."/>
            <person name="Barry K."/>
            <person name="Clum A."/>
            <person name="Na H."/>
            <person name="Ledsgaard L."/>
            <person name="Lin J."/>
            <person name="Lipzen A."/>
            <person name="Kuo A."/>
            <person name="Riley R."/>
            <person name="Mondo S."/>
            <person name="Labutti K."/>
            <person name="Haridas S."/>
            <person name="Pangalinan J."/>
            <person name="Salamov A.A."/>
            <person name="Simmons B.A."/>
            <person name="Magnuson J.K."/>
            <person name="Chen J."/>
            <person name="Drula E."/>
            <person name="Henrissat B."/>
            <person name="Wiebenga A."/>
            <person name="Lubbers R.J."/>
            <person name="Gomes A.C."/>
            <person name="Macurrencykelacurrency M.R."/>
            <person name="Stajich J."/>
            <person name="Grigoriev I.V."/>
            <person name="Mortensen U.H."/>
            <person name="De Vries R.P."/>
            <person name="Baker S.E."/>
            <person name="Andersen M.R."/>
        </authorList>
    </citation>
    <scope>NUCLEOTIDE SEQUENCE [LARGE SCALE GENOMIC DNA]</scope>
    <source>
        <strain evidence="1 2">CBS 449.75</strain>
    </source>
</reference>
<keyword evidence="2" id="KW-1185">Reference proteome</keyword>
<evidence type="ECO:0000313" key="1">
    <source>
        <dbReference type="EMBL" id="KAL2863047.1"/>
    </source>
</evidence>
<proteinExistence type="predicted"/>
<comment type="caution">
    <text evidence="1">The sequence shown here is derived from an EMBL/GenBank/DDBJ whole genome shotgun (WGS) entry which is preliminary data.</text>
</comment>
<sequence>MRDSLISCTKVERSESIVSAVLGSSVPEEGAAILLSQPGLHSPLSSQHSNRRTLPSGSCCCLSFDLLAVLPGCICLSLAPLRDCLLFQVFFCLPSIT</sequence>